<evidence type="ECO:0000313" key="6">
    <source>
        <dbReference type="Proteomes" id="UP001292094"/>
    </source>
</evidence>
<feature type="compositionally biased region" description="Polar residues" evidence="3">
    <location>
        <begin position="95"/>
        <end position="108"/>
    </location>
</feature>
<evidence type="ECO:0000256" key="2">
    <source>
        <dbReference type="SAM" id="Coils"/>
    </source>
</evidence>
<gene>
    <name evidence="5" type="ORF">Pmani_021958</name>
</gene>
<dbReference type="Proteomes" id="UP001292094">
    <property type="component" value="Unassembled WGS sequence"/>
</dbReference>
<evidence type="ECO:0000256" key="1">
    <source>
        <dbReference type="PROSITE-ProRule" id="PRU00047"/>
    </source>
</evidence>
<evidence type="ECO:0000259" key="4">
    <source>
        <dbReference type="PROSITE" id="PS50158"/>
    </source>
</evidence>
<name>A0AAE1U147_9EUCA</name>
<feature type="region of interest" description="Disordered" evidence="3">
    <location>
        <begin position="63"/>
        <end position="109"/>
    </location>
</feature>
<dbReference type="InterPro" id="IPR001878">
    <property type="entry name" value="Znf_CCHC"/>
</dbReference>
<feature type="coiled-coil region" evidence="2">
    <location>
        <begin position="24"/>
        <end position="62"/>
    </location>
</feature>
<keyword evidence="1" id="KW-0862">Zinc</keyword>
<sequence>MAEYQLLKEYVDLGQTLGYSGEGLQKFVSELLQQERQRRTEERNEEKENLQLQLEIEKTKLAATHAASTAPPSPQVAVPKPKLPGFKQEIKDTGSRQSETSKTTTTPHANVIREQDRVRRQCFLCHRSGHVARDCWTSGKGHKLQNVGSKEKDVTSAAFKESTSNPTGSFSTGDEEVPWSLGSESMAGGLLTSNGATIGDSFTHGTTFSATSEAPGGSDASIVCWEDEEHPLTTEGTMTCEDPFSGMCLSPDDIGGAVVTRAQHRRDQQPRRPLKVVVEGGLENRPITIAEQESDENLCKLL</sequence>
<dbReference type="InterPro" id="IPR036875">
    <property type="entry name" value="Znf_CCHC_sf"/>
</dbReference>
<dbReference type="SMART" id="SM00343">
    <property type="entry name" value="ZnF_C2HC"/>
    <property type="match status" value="1"/>
</dbReference>
<feature type="domain" description="CCHC-type" evidence="4">
    <location>
        <begin position="122"/>
        <end position="135"/>
    </location>
</feature>
<dbReference type="PROSITE" id="PS50158">
    <property type="entry name" value="ZF_CCHC"/>
    <property type="match status" value="1"/>
</dbReference>
<feature type="compositionally biased region" description="Polar residues" evidence="3">
    <location>
        <begin position="161"/>
        <end position="172"/>
    </location>
</feature>
<keyword evidence="1" id="KW-0479">Metal-binding</keyword>
<comment type="caution">
    <text evidence="5">The sequence shown here is derived from an EMBL/GenBank/DDBJ whole genome shotgun (WGS) entry which is preliminary data.</text>
</comment>
<dbReference type="AlphaFoldDB" id="A0AAE1U147"/>
<organism evidence="5 6">
    <name type="scientific">Petrolisthes manimaculis</name>
    <dbReference type="NCBI Taxonomy" id="1843537"/>
    <lineage>
        <taxon>Eukaryota</taxon>
        <taxon>Metazoa</taxon>
        <taxon>Ecdysozoa</taxon>
        <taxon>Arthropoda</taxon>
        <taxon>Crustacea</taxon>
        <taxon>Multicrustacea</taxon>
        <taxon>Malacostraca</taxon>
        <taxon>Eumalacostraca</taxon>
        <taxon>Eucarida</taxon>
        <taxon>Decapoda</taxon>
        <taxon>Pleocyemata</taxon>
        <taxon>Anomura</taxon>
        <taxon>Galatheoidea</taxon>
        <taxon>Porcellanidae</taxon>
        <taxon>Petrolisthes</taxon>
    </lineage>
</organism>
<protein>
    <recommendedName>
        <fullName evidence="4">CCHC-type domain-containing protein</fullName>
    </recommendedName>
</protein>
<dbReference type="GO" id="GO:0008270">
    <property type="term" value="F:zinc ion binding"/>
    <property type="evidence" value="ECO:0007669"/>
    <property type="project" value="UniProtKB-KW"/>
</dbReference>
<keyword evidence="1" id="KW-0863">Zinc-finger</keyword>
<evidence type="ECO:0000313" key="5">
    <source>
        <dbReference type="EMBL" id="KAK4306183.1"/>
    </source>
</evidence>
<keyword evidence="6" id="KW-1185">Reference proteome</keyword>
<accession>A0AAE1U147</accession>
<evidence type="ECO:0000256" key="3">
    <source>
        <dbReference type="SAM" id="MobiDB-lite"/>
    </source>
</evidence>
<proteinExistence type="predicted"/>
<dbReference type="SUPFAM" id="SSF57756">
    <property type="entry name" value="Retrovirus zinc finger-like domains"/>
    <property type="match status" value="1"/>
</dbReference>
<dbReference type="Gene3D" id="4.10.60.10">
    <property type="entry name" value="Zinc finger, CCHC-type"/>
    <property type="match status" value="1"/>
</dbReference>
<reference evidence="5" key="1">
    <citation type="submission" date="2023-11" db="EMBL/GenBank/DDBJ databases">
        <title>Genome assemblies of two species of porcelain crab, Petrolisthes cinctipes and Petrolisthes manimaculis (Anomura: Porcellanidae).</title>
        <authorList>
            <person name="Angst P."/>
        </authorList>
    </citation>
    <scope>NUCLEOTIDE SEQUENCE</scope>
    <source>
        <strain evidence="5">PB745_02</strain>
        <tissue evidence="5">Gill</tissue>
    </source>
</reference>
<dbReference type="GO" id="GO:0003676">
    <property type="term" value="F:nucleic acid binding"/>
    <property type="evidence" value="ECO:0007669"/>
    <property type="project" value="InterPro"/>
</dbReference>
<feature type="region of interest" description="Disordered" evidence="3">
    <location>
        <begin position="135"/>
        <end position="188"/>
    </location>
</feature>
<dbReference type="EMBL" id="JAWZYT010002164">
    <property type="protein sequence ID" value="KAK4306183.1"/>
    <property type="molecule type" value="Genomic_DNA"/>
</dbReference>
<keyword evidence="2" id="KW-0175">Coiled coil</keyword>